<organism evidence="3 4">
    <name type="scientific">Ohtaekwangia kribbensis</name>
    <dbReference type="NCBI Taxonomy" id="688913"/>
    <lineage>
        <taxon>Bacteria</taxon>
        <taxon>Pseudomonadati</taxon>
        <taxon>Bacteroidota</taxon>
        <taxon>Cytophagia</taxon>
        <taxon>Cytophagales</taxon>
        <taxon>Fulvivirgaceae</taxon>
        <taxon>Ohtaekwangia</taxon>
    </lineage>
</organism>
<keyword evidence="2" id="KW-0732">Signal</keyword>
<dbReference type="Proteomes" id="UP001597112">
    <property type="component" value="Unassembled WGS sequence"/>
</dbReference>
<evidence type="ECO:0000256" key="2">
    <source>
        <dbReference type="SAM" id="SignalP"/>
    </source>
</evidence>
<reference evidence="4" key="1">
    <citation type="journal article" date="2019" name="Int. J. Syst. Evol. Microbiol.">
        <title>The Global Catalogue of Microorganisms (GCM) 10K type strain sequencing project: providing services to taxonomists for standard genome sequencing and annotation.</title>
        <authorList>
            <consortium name="The Broad Institute Genomics Platform"/>
            <consortium name="The Broad Institute Genome Sequencing Center for Infectious Disease"/>
            <person name="Wu L."/>
            <person name="Ma J."/>
        </authorList>
    </citation>
    <scope>NUCLEOTIDE SEQUENCE [LARGE SCALE GENOMIC DNA]</scope>
    <source>
        <strain evidence="4">CCUG 58938</strain>
    </source>
</reference>
<feature type="chain" id="PRO_5045772191" description="Beta-lactamase-inhibitor-like PepSY-like domain-containing protein" evidence="2">
    <location>
        <begin position="22"/>
        <end position="124"/>
    </location>
</feature>
<accession>A0ABW3KCA7</accession>
<protein>
    <recommendedName>
        <fullName evidence="5">Beta-lactamase-inhibitor-like PepSY-like domain-containing protein</fullName>
    </recommendedName>
</protein>
<sequence length="124" mass="13865">MKKIILAFGAAAMFSVATAYAQAPAPRADSVRDPIKQGDPAPDNVPTQATYTKDMVRINSKDIPASLRKTLSEDTYKGWETANLYKDKSGNGYMLEFQDPLKTRLYRFDKNGKLVKEKTSRDVD</sequence>
<evidence type="ECO:0000256" key="1">
    <source>
        <dbReference type="SAM" id="MobiDB-lite"/>
    </source>
</evidence>
<evidence type="ECO:0008006" key="5">
    <source>
        <dbReference type="Google" id="ProtNLM"/>
    </source>
</evidence>
<name>A0ABW3KCA7_9BACT</name>
<feature type="signal peptide" evidence="2">
    <location>
        <begin position="1"/>
        <end position="21"/>
    </location>
</feature>
<evidence type="ECO:0000313" key="3">
    <source>
        <dbReference type="EMBL" id="MFD1003698.1"/>
    </source>
</evidence>
<keyword evidence="4" id="KW-1185">Reference proteome</keyword>
<evidence type="ECO:0000313" key="4">
    <source>
        <dbReference type="Proteomes" id="UP001597112"/>
    </source>
</evidence>
<dbReference type="RefSeq" id="WP_377586658.1">
    <property type="nucleotide sequence ID" value="NZ_JBHTKA010000016.1"/>
</dbReference>
<gene>
    <name evidence="3" type="ORF">ACFQ21_30510</name>
</gene>
<proteinExistence type="predicted"/>
<dbReference type="EMBL" id="JBHTKA010000016">
    <property type="protein sequence ID" value="MFD1003698.1"/>
    <property type="molecule type" value="Genomic_DNA"/>
</dbReference>
<feature type="region of interest" description="Disordered" evidence="1">
    <location>
        <begin position="25"/>
        <end position="47"/>
    </location>
</feature>
<comment type="caution">
    <text evidence="3">The sequence shown here is derived from an EMBL/GenBank/DDBJ whole genome shotgun (WGS) entry which is preliminary data.</text>
</comment>